<organism evidence="1 2">
    <name type="scientific">Hibiscus sabdariffa</name>
    <name type="common">roselle</name>
    <dbReference type="NCBI Taxonomy" id="183260"/>
    <lineage>
        <taxon>Eukaryota</taxon>
        <taxon>Viridiplantae</taxon>
        <taxon>Streptophyta</taxon>
        <taxon>Embryophyta</taxon>
        <taxon>Tracheophyta</taxon>
        <taxon>Spermatophyta</taxon>
        <taxon>Magnoliopsida</taxon>
        <taxon>eudicotyledons</taxon>
        <taxon>Gunneridae</taxon>
        <taxon>Pentapetalae</taxon>
        <taxon>rosids</taxon>
        <taxon>malvids</taxon>
        <taxon>Malvales</taxon>
        <taxon>Malvaceae</taxon>
        <taxon>Malvoideae</taxon>
        <taxon>Hibiscus</taxon>
    </lineage>
</organism>
<sequence>MQVKGSNQEGNTSGLVFALGEVKLGLLQQQQEEESRSLRTLFKTWPRKGIQRGALPVAWYPGGGAAMIGSRRRWGRRDRWGVFEILSTPTSTRYKAWANRVKSVLVK</sequence>
<accession>A0ABR2BLB1</accession>
<proteinExistence type="predicted"/>
<comment type="caution">
    <text evidence="1">The sequence shown here is derived from an EMBL/GenBank/DDBJ whole genome shotgun (WGS) entry which is preliminary data.</text>
</comment>
<name>A0ABR2BLB1_9ROSI</name>
<evidence type="ECO:0000313" key="2">
    <source>
        <dbReference type="Proteomes" id="UP001472677"/>
    </source>
</evidence>
<dbReference type="Proteomes" id="UP001472677">
    <property type="component" value="Unassembled WGS sequence"/>
</dbReference>
<gene>
    <name evidence="1" type="ORF">V6N12_025045</name>
</gene>
<dbReference type="EMBL" id="JBBPBM010000104">
    <property type="protein sequence ID" value="KAK8507931.1"/>
    <property type="molecule type" value="Genomic_DNA"/>
</dbReference>
<reference evidence="1 2" key="1">
    <citation type="journal article" date="2024" name="G3 (Bethesda)">
        <title>Genome assembly of Hibiscus sabdariffa L. provides insights into metabolisms of medicinal natural products.</title>
        <authorList>
            <person name="Kim T."/>
        </authorList>
    </citation>
    <scope>NUCLEOTIDE SEQUENCE [LARGE SCALE GENOMIC DNA]</scope>
    <source>
        <strain evidence="1">TK-2024</strain>
        <tissue evidence="1">Old leaves</tissue>
    </source>
</reference>
<protein>
    <submittedName>
        <fullName evidence="1">Uncharacterized protein</fullName>
    </submittedName>
</protein>
<evidence type="ECO:0000313" key="1">
    <source>
        <dbReference type="EMBL" id="KAK8507931.1"/>
    </source>
</evidence>
<keyword evidence="2" id="KW-1185">Reference proteome</keyword>